<proteinExistence type="predicted"/>
<organism evidence="1 2">
    <name type="scientific">Rhododendron simsii</name>
    <name type="common">Sims's rhododendron</name>
    <dbReference type="NCBI Taxonomy" id="118357"/>
    <lineage>
        <taxon>Eukaryota</taxon>
        <taxon>Viridiplantae</taxon>
        <taxon>Streptophyta</taxon>
        <taxon>Embryophyta</taxon>
        <taxon>Tracheophyta</taxon>
        <taxon>Spermatophyta</taxon>
        <taxon>Magnoliopsida</taxon>
        <taxon>eudicotyledons</taxon>
        <taxon>Gunneridae</taxon>
        <taxon>Pentapetalae</taxon>
        <taxon>asterids</taxon>
        <taxon>Ericales</taxon>
        <taxon>Ericaceae</taxon>
        <taxon>Ericoideae</taxon>
        <taxon>Rhodoreae</taxon>
        <taxon>Rhododendron</taxon>
    </lineage>
</organism>
<accession>A0A834LR58</accession>
<sequence>MLKLWEEFFEVAPEDESAGSKDETIGQASLLDVLDAVVSKTTSFVTCVPMKAAASITCILRAFSRTHSCCRTLQRGLGPHCKIWNPLIRDRCAQSNVFLA</sequence>
<reference evidence="1" key="1">
    <citation type="submission" date="2019-11" db="EMBL/GenBank/DDBJ databases">
        <authorList>
            <person name="Liu Y."/>
            <person name="Hou J."/>
            <person name="Li T.-Q."/>
            <person name="Guan C.-H."/>
            <person name="Wu X."/>
            <person name="Wu H.-Z."/>
            <person name="Ling F."/>
            <person name="Zhang R."/>
            <person name="Shi X.-G."/>
            <person name="Ren J.-P."/>
            <person name="Chen E.-F."/>
            <person name="Sun J.-M."/>
        </authorList>
    </citation>
    <scope>NUCLEOTIDE SEQUENCE</scope>
    <source>
        <strain evidence="1">Adult_tree_wgs_1</strain>
        <tissue evidence="1">Leaves</tissue>
    </source>
</reference>
<evidence type="ECO:0000313" key="1">
    <source>
        <dbReference type="EMBL" id="KAF7145664.1"/>
    </source>
</evidence>
<dbReference type="AlphaFoldDB" id="A0A834LR58"/>
<protein>
    <submittedName>
        <fullName evidence="1">Uncharacterized protein</fullName>
    </submittedName>
</protein>
<evidence type="ECO:0000313" key="2">
    <source>
        <dbReference type="Proteomes" id="UP000626092"/>
    </source>
</evidence>
<keyword evidence="2" id="KW-1185">Reference proteome</keyword>
<name>A0A834LR58_RHOSS</name>
<comment type="caution">
    <text evidence="1">The sequence shown here is derived from an EMBL/GenBank/DDBJ whole genome shotgun (WGS) entry which is preliminary data.</text>
</comment>
<gene>
    <name evidence="1" type="ORF">RHSIM_Rhsim04G0073700</name>
</gene>
<dbReference type="OrthoDB" id="10364251at2759"/>
<dbReference type="Proteomes" id="UP000626092">
    <property type="component" value="Unassembled WGS sequence"/>
</dbReference>
<dbReference type="EMBL" id="WJXA01000004">
    <property type="protein sequence ID" value="KAF7145664.1"/>
    <property type="molecule type" value="Genomic_DNA"/>
</dbReference>